<evidence type="ECO:0000313" key="2">
    <source>
        <dbReference type="EMBL" id="GFJ92902.1"/>
    </source>
</evidence>
<dbReference type="InterPro" id="IPR015943">
    <property type="entry name" value="WD40/YVTN_repeat-like_dom_sf"/>
</dbReference>
<organism evidence="2 3">
    <name type="scientific">Phytohabitans rumicis</name>
    <dbReference type="NCBI Taxonomy" id="1076125"/>
    <lineage>
        <taxon>Bacteria</taxon>
        <taxon>Bacillati</taxon>
        <taxon>Actinomycetota</taxon>
        <taxon>Actinomycetes</taxon>
        <taxon>Micromonosporales</taxon>
        <taxon>Micromonosporaceae</taxon>
    </lineage>
</organism>
<keyword evidence="1" id="KW-1133">Transmembrane helix</keyword>
<dbReference type="SUPFAM" id="SSF110296">
    <property type="entry name" value="Oligoxyloglucan reducing end-specific cellobiohydrolase"/>
    <property type="match status" value="2"/>
</dbReference>
<evidence type="ECO:0000313" key="3">
    <source>
        <dbReference type="Proteomes" id="UP000482960"/>
    </source>
</evidence>
<protein>
    <recommendedName>
        <fullName evidence="4">Exo-alpha-sialidase</fullName>
    </recommendedName>
</protein>
<keyword evidence="1" id="KW-0472">Membrane</keyword>
<accession>A0A6V8L6M5</accession>
<gene>
    <name evidence="2" type="ORF">Prum_065440</name>
</gene>
<sequence>MFFSGKVLKASPVTADDLCWSLRGGGTPGKGTPVTRRRRQSLAGVAVGLLVVSTGLVAVYLSGAPAAPTAVTGEAEVPTALARHLEKLRQAMPGNSGMALEGPASAADAEYLKRAYPDTAIAVAEVDAAKRAFTTSFNRGFPRGKAKKGTWFPVGPSEAVYPDTPLRNSSNYVPNEYVAGGRTTSIAISDRCWPGSCRAWITPAGGGVWRTDDILRKAPKWEYLAGPLDINSAGAVTIDKNDPTRNTIYLGTGEANICGSGCAAGVGLYKSVNGGRTWIGPLGKAELAGKGIGEIVVKPGDPKTLYVGTTTALTGMSSVCCTGVTRPTPGAAKWGLYKSTDGGKTFAFIHNGSVNAADCTGSAGEFANTATCSPRGVRQVELDPANSSIVYASSYARGVWRSNDAGATWTQIKPSLNAAIIQTRPAFDVTRLPSGQTRMYVYEGNTGAPYARLFRSDDVATGTPVYTDLTSANVADPGFAWYNLCGGQCWYDVFVHTPDGHPDIVYAGGSYAYGETIANKRAVILSTDAGATGTDMTFDGTDELHPNGLHPDQHDIVTNPRNPFQFFETNDGGVMRSSGTFVNRSAWCDNPDRQLTPVQLDRCRQMLSRIPSRLDGINSGLSTLQFMSLSVSPHDHTLLQGGTQDNGTWENGGNRTRWLNTIIGDGGQSGFDVTNRSFRFHTYNDTTPEVNFNNGAMPDWIWTADQLAGQAGSQFYSPVISDPKVSGTMFAGTGRTAYRTKTFGLGDRSLAEANRVCNTWTGTFEATCGDWAELGPNRLVDPFWGDRAGGAVAAIERTTANASSAWAATTTGRVFVTSNVDAEPAASVAWARVDDDAVTPNRFVSSIHVDPNNGNHAWISYSGYNVNTTATPGHVFEVTFDPAAGTSTWVDRSYDFGDIPVTDLVRDDVKGDLYASTDFGVLRLAAGTTTWTKAAPGMPNVEVAGLTILPGKRIVYAATHGLSAWRLNLD</sequence>
<name>A0A6V8L6M5_9ACTN</name>
<dbReference type="EMBL" id="BLPG01000001">
    <property type="protein sequence ID" value="GFJ92902.1"/>
    <property type="molecule type" value="Genomic_DNA"/>
</dbReference>
<dbReference type="Gene3D" id="2.130.10.10">
    <property type="entry name" value="YVTN repeat-like/Quinoprotein amine dehydrogenase"/>
    <property type="match status" value="1"/>
</dbReference>
<evidence type="ECO:0000256" key="1">
    <source>
        <dbReference type="SAM" id="Phobius"/>
    </source>
</evidence>
<keyword evidence="3" id="KW-1185">Reference proteome</keyword>
<feature type="transmembrane region" description="Helical" evidence="1">
    <location>
        <begin position="42"/>
        <end position="61"/>
    </location>
</feature>
<comment type="caution">
    <text evidence="2">The sequence shown here is derived from an EMBL/GenBank/DDBJ whole genome shotgun (WGS) entry which is preliminary data.</text>
</comment>
<evidence type="ECO:0008006" key="4">
    <source>
        <dbReference type="Google" id="ProtNLM"/>
    </source>
</evidence>
<dbReference type="Proteomes" id="UP000482960">
    <property type="component" value="Unassembled WGS sequence"/>
</dbReference>
<dbReference type="AlphaFoldDB" id="A0A6V8L6M5"/>
<reference evidence="2 3" key="2">
    <citation type="submission" date="2020-03" db="EMBL/GenBank/DDBJ databases">
        <authorList>
            <person name="Ichikawa N."/>
            <person name="Kimura A."/>
            <person name="Kitahashi Y."/>
            <person name="Uohara A."/>
        </authorList>
    </citation>
    <scope>NUCLEOTIDE SEQUENCE [LARGE SCALE GENOMIC DNA]</scope>
    <source>
        <strain evidence="2 3">NBRC 108638</strain>
    </source>
</reference>
<reference evidence="2 3" key="1">
    <citation type="submission" date="2020-03" db="EMBL/GenBank/DDBJ databases">
        <title>Whole genome shotgun sequence of Phytohabitans rumicis NBRC 108638.</title>
        <authorList>
            <person name="Komaki H."/>
            <person name="Tamura T."/>
        </authorList>
    </citation>
    <scope>NUCLEOTIDE SEQUENCE [LARGE SCALE GENOMIC DNA]</scope>
    <source>
        <strain evidence="2 3">NBRC 108638</strain>
    </source>
</reference>
<proteinExistence type="predicted"/>
<keyword evidence="1" id="KW-0812">Transmembrane</keyword>